<reference evidence="3 4" key="1">
    <citation type="submission" date="2016-03" db="EMBL/GenBank/DDBJ databases">
        <authorList>
            <person name="Ploux O."/>
        </authorList>
    </citation>
    <scope>NUCLEOTIDE SEQUENCE [LARGE SCALE GENOMIC DNA]</scope>
    <source>
        <strain evidence="3 4">UAMH 11012</strain>
    </source>
</reference>
<organism evidence="3 4">
    <name type="scientific">Phialocephala subalpina</name>
    <dbReference type="NCBI Taxonomy" id="576137"/>
    <lineage>
        <taxon>Eukaryota</taxon>
        <taxon>Fungi</taxon>
        <taxon>Dikarya</taxon>
        <taxon>Ascomycota</taxon>
        <taxon>Pezizomycotina</taxon>
        <taxon>Leotiomycetes</taxon>
        <taxon>Helotiales</taxon>
        <taxon>Mollisiaceae</taxon>
        <taxon>Phialocephala</taxon>
        <taxon>Phialocephala fortinii species complex</taxon>
    </lineage>
</organism>
<proteinExistence type="predicted"/>
<feature type="region of interest" description="Disordered" evidence="1">
    <location>
        <begin position="176"/>
        <end position="223"/>
    </location>
</feature>
<dbReference type="EMBL" id="FJOG01000001">
    <property type="protein sequence ID" value="CZR50896.1"/>
    <property type="molecule type" value="Genomic_DNA"/>
</dbReference>
<dbReference type="Proteomes" id="UP000184330">
    <property type="component" value="Unassembled WGS sequence"/>
</dbReference>
<accession>A0A1L7WDN1</accession>
<feature type="transmembrane region" description="Helical" evidence="2">
    <location>
        <begin position="85"/>
        <end position="106"/>
    </location>
</feature>
<evidence type="ECO:0000313" key="3">
    <source>
        <dbReference type="EMBL" id="CZR50896.1"/>
    </source>
</evidence>
<feature type="compositionally biased region" description="Polar residues" evidence="1">
    <location>
        <begin position="185"/>
        <end position="220"/>
    </location>
</feature>
<keyword evidence="2" id="KW-1133">Transmembrane helix</keyword>
<keyword evidence="4" id="KW-1185">Reference proteome</keyword>
<evidence type="ECO:0000256" key="1">
    <source>
        <dbReference type="SAM" id="MobiDB-lite"/>
    </source>
</evidence>
<gene>
    <name evidence="3" type="ORF">PAC_00770</name>
</gene>
<protein>
    <submittedName>
        <fullName evidence="3">Uncharacterized protein</fullName>
    </submittedName>
</protein>
<evidence type="ECO:0000313" key="4">
    <source>
        <dbReference type="Proteomes" id="UP000184330"/>
    </source>
</evidence>
<sequence length="271" mass="29963">MIPTTSTGVVTTAISTSYSDGTAVTKYSTVTLTATYFGETFSTLSTAPDISPLAHRQLTPQILPLLALRPFKSTHKGGLASGARAGIAIAIITLFLLALLAIWIVIRRCRSLKNEGRDTLPEFHGRDQHTRYLVPAKKEIGLGKLDVDKKVDKVVVDELSTNHGKKVVSFGPNQREAAHELESPVPSSLTPHRGTSGQGSIPSATQQQTKVVQESSILNTSEEERRVRALQEKIDSVRDERKRLERIQELRDLKEQTKRDMLDAKRYQRGV</sequence>
<keyword evidence="2" id="KW-0812">Transmembrane</keyword>
<keyword evidence="2" id="KW-0472">Membrane</keyword>
<dbReference type="AlphaFoldDB" id="A0A1L7WDN1"/>
<name>A0A1L7WDN1_9HELO</name>
<evidence type="ECO:0000256" key="2">
    <source>
        <dbReference type="SAM" id="Phobius"/>
    </source>
</evidence>